<keyword evidence="1" id="KW-0472">Membrane</keyword>
<proteinExistence type="predicted"/>
<keyword evidence="1" id="KW-1133">Transmembrane helix</keyword>
<evidence type="ECO:0000313" key="2">
    <source>
        <dbReference type="EMBL" id="ARF09574.1"/>
    </source>
</evidence>
<dbReference type="EMBL" id="KY684085">
    <property type="protein sequence ID" value="ARF09574.1"/>
    <property type="molecule type" value="Genomic_DNA"/>
</dbReference>
<keyword evidence="1" id="KW-0812">Transmembrane</keyword>
<name>A0A1V0SD65_9VIRU</name>
<gene>
    <name evidence="2" type="ORF">Indivirus_1_197</name>
</gene>
<reference evidence="2" key="1">
    <citation type="journal article" date="2017" name="Science">
        <title>Giant viruses with an expanded complement of translation system components.</title>
        <authorList>
            <person name="Schulz F."/>
            <person name="Yutin N."/>
            <person name="Ivanova N.N."/>
            <person name="Ortega D.R."/>
            <person name="Lee T.K."/>
            <person name="Vierheilig J."/>
            <person name="Daims H."/>
            <person name="Horn M."/>
            <person name="Wagner M."/>
            <person name="Jensen G.J."/>
            <person name="Kyrpides N.C."/>
            <person name="Koonin E.V."/>
            <person name="Woyke T."/>
        </authorList>
    </citation>
    <scope>NUCLEOTIDE SEQUENCE</scope>
    <source>
        <strain evidence="2">ILV1</strain>
    </source>
</reference>
<accession>A0A1V0SD65</accession>
<protein>
    <submittedName>
        <fullName evidence="2">Uncharacterized protein</fullName>
    </submittedName>
</protein>
<sequence>MGGSHSRATADLQSNTVIVNQTDIALLNKTVNTLTVNMMIDIAKSCGATIAQTQGQTIGTIVAGGKSTVNVGQDQTAKMSFSCLQKDSVQMDIINKITDTLKAQLANTNNSEVLNKMSANLQAKASDQWGSFPWGGASSEVDIKQKVNTYVNNNTKIDLKNVVENASYANFTTKIAASCIGKIIQEQNQAVGAIIGGDSSTINLTQSQAADMVMSCVQQADLAQNILSDVVKFTDLNLQIKNDTNVENKMEAEGESIKTKQGFFQAISSFFSDIFDSVLGSLKKFLGPYGGIIAGLVVLAFFCVCCLLILYFLFGGAVKNMFAKKDLKTVSAETPSSVQSIGPEVVTPPAVKIEAPQAVPVSGSSIGGLIAPKALALMNFRPRFDITNSSPITELGL</sequence>
<evidence type="ECO:0000256" key="1">
    <source>
        <dbReference type="SAM" id="Phobius"/>
    </source>
</evidence>
<feature type="transmembrane region" description="Helical" evidence="1">
    <location>
        <begin position="289"/>
        <end position="314"/>
    </location>
</feature>
<organism evidence="2">
    <name type="scientific">Indivirus ILV1</name>
    <dbReference type="NCBI Taxonomy" id="1977633"/>
    <lineage>
        <taxon>Viruses</taxon>
        <taxon>Varidnaviria</taxon>
        <taxon>Bamfordvirae</taxon>
        <taxon>Nucleocytoviricota</taxon>
        <taxon>Megaviricetes</taxon>
        <taxon>Imitervirales</taxon>
        <taxon>Mimiviridae</taxon>
        <taxon>Klosneuvirinae</taxon>
        <taxon>Indivirus</taxon>
    </lineage>
</organism>